<organism evidence="1 2">
    <name type="scientific">Cylindrotheca closterium</name>
    <dbReference type="NCBI Taxonomy" id="2856"/>
    <lineage>
        <taxon>Eukaryota</taxon>
        <taxon>Sar</taxon>
        <taxon>Stramenopiles</taxon>
        <taxon>Ochrophyta</taxon>
        <taxon>Bacillariophyta</taxon>
        <taxon>Bacillariophyceae</taxon>
        <taxon>Bacillariophycidae</taxon>
        <taxon>Bacillariales</taxon>
        <taxon>Bacillariaceae</taxon>
        <taxon>Cylindrotheca</taxon>
    </lineage>
</organism>
<evidence type="ECO:0000313" key="2">
    <source>
        <dbReference type="Proteomes" id="UP001295423"/>
    </source>
</evidence>
<proteinExistence type="predicted"/>
<accession>A0AAD2CDN7</accession>
<evidence type="ECO:0008006" key="3">
    <source>
        <dbReference type="Google" id="ProtNLM"/>
    </source>
</evidence>
<evidence type="ECO:0000313" key="1">
    <source>
        <dbReference type="EMBL" id="CAJ1931040.1"/>
    </source>
</evidence>
<name>A0AAD2CDN7_9STRA</name>
<keyword evidence="2" id="KW-1185">Reference proteome</keyword>
<sequence>MRRNHDCSSRSIKLVNSITSSLQLHELVSFPIYFGIKMSSCANINLLWLLDNQPFRVDSVISTKPTAIQILDLLNLTFMQDQYTHVVELKGVRLRSQWAIDHLVAWDDYVARTVEFVDVGEKMRVKSSQAQLTSFNGMARILIGIFSNSFDPEEKKSLLKKGVKEHDCQMAYAFVFGANCSGPAMRVDSLSLPEMETSPFDENEPDAIYLDIRENMEDGKSDTWLKYASLLQNELYFDYVGKIDSDTILFPDTFFASMSSWPKFPQNVRIFGGKDEIKWEGVGGPIVGPAHMRGQFYWMSPDLARFISSKCNRTKLSVSIEDRNIGNCVNSHPFPVKRLRANPKAFFHPLKDTNAFHRVWQKHWSTLHHVS</sequence>
<dbReference type="AlphaFoldDB" id="A0AAD2CDN7"/>
<protein>
    <recommendedName>
        <fullName evidence="3">Hexosyltransferase</fullName>
    </recommendedName>
</protein>
<gene>
    <name evidence="1" type="ORF">CYCCA115_LOCUS2210</name>
</gene>
<comment type="caution">
    <text evidence="1">The sequence shown here is derived from an EMBL/GenBank/DDBJ whole genome shotgun (WGS) entry which is preliminary data.</text>
</comment>
<reference evidence="1" key="1">
    <citation type="submission" date="2023-08" db="EMBL/GenBank/DDBJ databases">
        <authorList>
            <person name="Audoor S."/>
            <person name="Bilcke G."/>
        </authorList>
    </citation>
    <scope>NUCLEOTIDE SEQUENCE</scope>
</reference>
<dbReference type="Proteomes" id="UP001295423">
    <property type="component" value="Unassembled WGS sequence"/>
</dbReference>
<dbReference type="EMBL" id="CAKOGP040000118">
    <property type="protein sequence ID" value="CAJ1931040.1"/>
    <property type="molecule type" value="Genomic_DNA"/>
</dbReference>